<feature type="binding site" evidence="9">
    <location>
        <begin position="13"/>
        <end position="18"/>
    </location>
    <ligand>
        <name>ATP</name>
        <dbReference type="ChEBI" id="CHEBI:30616"/>
    </ligand>
</feature>
<feature type="binding site" evidence="9">
    <location>
        <position position="44"/>
    </location>
    <ligand>
        <name>Mg(2+)</name>
        <dbReference type="ChEBI" id="CHEBI:18420"/>
    </ligand>
</feature>
<keyword evidence="1 9" id="KW-0963">Cytoplasm</keyword>
<dbReference type="RefSeq" id="WP_108791298.1">
    <property type="nucleotide sequence ID" value="NZ_ONZG01000012.1"/>
</dbReference>
<dbReference type="GO" id="GO:0009102">
    <property type="term" value="P:biotin biosynthetic process"/>
    <property type="evidence" value="ECO:0007669"/>
    <property type="project" value="UniProtKB-UniRule"/>
</dbReference>
<keyword evidence="4 9" id="KW-0547">Nucleotide-binding</keyword>
<comment type="function">
    <text evidence="9">Catalyzes a mechanistically unusual reaction, the ATP-dependent insertion of CO2 between the N7 and N8 nitrogen atoms of 7,8-diaminopelargonic acid (DAPA, also called 7,8-diammoniononanoate) to form a ureido ring.</text>
</comment>
<keyword evidence="2 9" id="KW-0436">Ligase</keyword>
<dbReference type="PANTHER" id="PTHR43210">
    <property type="entry name" value="DETHIOBIOTIN SYNTHETASE"/>
    <property type="match status" value="1"/>
</dbReference>
<dbReference type="GO" id="GO:0005829">
    <property type="term" value="C:cytosol"/>
    <property type="evidence" value="ECO:0007669"/>
    <property type="project" value="TreeGrafter"/>
</dbReference>
<evidence type="ECO:0000256" key="3">
    <source>
        <dbReference type="ARBA" id="ARBA00022723"/>
    </source>
</evidence>
<evidence type="ECO:0000256" key="8">
    <source>
        <dbReference type="ARBA" id="ARBA00047386"/>
    </source>
</evidence>
<dbReference type="AlphaFoldDB" id="A0A2R8CDY2"/>
<protein>
    <recommendedName>
        <fullName evidence="9">ATP-dependent dethiobiotin synthetase BioD</fullName>
        <ecNumber evidence="9">6.3.3.3</ecNumber>
    </recommendedName>
    <alternativeName>
        <fullName evidence="9">DTB synthetase</fullName>
        <shortName evidence="9">DTBS</shortName>
    </alternativeName>
    <alternativeName>
        <fullName evidence="9">Dethiobiotin synthase</fullName>
    </alternativeName>
</protein>
<feature type="binding site" evidence="9">
    <location>
        <position position="97"/>
    </location>
    <ligand>
        <name>Mg(2+)</name>
        <dbReference type="ChEBI" id="CHEBI:18420"/>
    </ligand>
</feature>
<evidence type="ECO:0000256" key="2">
    <source>
        <dbReference type="ARBA" id="ARBA00022598"/>
    </source>
</evidence>
<sequence>MTQPVIVTGTDTEIGKTVFSAGLTRALKAAYWKPVQSGTEAETDSQIVARLSGQPVLPEGYLLNLPASPHLSAEAEGVEIDPATLHLPKIDGPLVVEGAGGLLVPLNRQMLYADLFAGWRAPVILCARTKLGTINHTLLSLEALRARDCTVLGVAFIGEAEPLVQQTIIDFGKCAPLGRLPVMDEVTPQSLNQAFADIDMDTIRQGLAA</sequence>
<evidence type="ECO:0000256" key="9">
    <source>
        <dbReference type="HAMAP-Rule" id="MF_00336"/>
    </source>
</evidence>
<dbReference type="EC" id="6.3.3.3" evidence="9"/>
<dbReference type="InterPro" id="IPR027417">
    <property type="entry name" value="P-loop_NTPase"/>
</dbReference>
<comment type="subunit">
    <text evidence="9">Homodimer.</text>
</comment>
<comment type="pathway">
    <text evidence="9">Cofactor biosynthesis; biotin biosynthesis; biotin from 7,8-diaminononanoate: step 1/2.</text>
</comment>
<proteinExistence type="inferred from homology"/>
<feature type="active site" evidence="9">
    <location>
        <position position="33"/>
    </location>
</feature>
<dbReference type="Pfam" id="PF13500">
    <property type="entry name" value="AAA_26"/>
    <property type="match status" value="1"/>
</dbReference>
<comment type="caution">
    <text evidence="9">Lacks conserved residue(s) required for the propagation of feature annotation.</text>
</comment>
<evidence type="ECO:0000256" key="6">
    <source>
        <dbReference type="ARBA" id="ARBA00022840"/>
    </source>
</evidence>
<comment type="similarity">
    <text evidence="9">Belongs to the dethiobiotin synthetase family.</text>
</comment>
<dbReference type="NCBIfam" id="TIGR00347">
    <property type="entry name" value="bioD"/>
    <property type="match status" value="1"/>
</dbReference>
<evidence type="ECO:0000256" key="5">
    <source>
        <dbReference type="ARBA" id="ARBA00022756"/>
    </source>
</evidence>
<evidence type="ECO:0000313" key="11">
    <source>
        <dbReference type="Proteomes" id="UP000244898"/>
    </source>
</evidence>
<keyword evidence="5 9" id="KW-0093">Biotin biosynthesis</keyword>
<dbReference type="GO" id="GO:0005524">
    <property type="term" value="F:ATP binding"/>
    <property type="evidence" value="ECO:0007669"/>
    <property type="project" value="UniProtKB-UniRule"/>
</dbReference>
<keyword evidence="11" id="KW-1185">Reference proteome</keyword>
<name>A0A2R8CDY2_9RHOB</name>
<dbReference type="EMBL" id="ONZG01000012">
    <property type="protein sequence ID" value="SPJ30644.1"/>
    <property type="molecule type" value="Genomic_DNA"/>
</dbReference>
<feature type="binding site" evidence="9">
    <location>
        <begin position="97"/>
        <end position="100"/>
    </location>
    <ligand>
        <name>ATP</name>
        <dbReference type="ChEBI" id="CHEBI:30616"/>
    </ligand>
</feature>
<feature type="binding site" evidence="9">
    <location>
        <position position="17"/>
    </location>
    <ligand>
        <name>Mg(2+)</name>
        <dbReference type="ChEBI" id="CHEBI:18420"/>
    </ligand>
</feature>
<dbReference type="PANTHER" id="PTHR43210:SF2">
    <property type="entry name" value="ATP-DEPENDENT DETHIOBIOTIN SYNTHETASE BIOD 2"/>
    <property type="match status" value="1"/>
</dbReference>
<feature type="binding site" evidence="9">
    <location>
        <position position="44"/>
    </location>
    <ligand>
        <name>ATP</name>
        <dbReference type="ChEBI" id="CHEBI:30616"/>
    </ligand>
</feature>
<comment type="cofactor">
    <cofactor evidence="9">
        <name>Mg(2+)</name>
        <dbReference type="ChEBI" id="CHEBI:18420"/>
    </cofactor>
</comment>
<dbReference type="GO" id="GO:0004141">
    <property type="term" value="F:dethiobiotin synthase activity"/>
    <property type="evidence" value="ECO:0007669"/>
    <property type="project" value="UniProtKB-UniRule"/>
</dbReference>
<feature type="binding site" evidence="9">
    <location>
        <position position="37"/>
    </location>
    <ligand>
        <name>substrate</name>
    </ligand>
</feature>
<evidence type="ECO:0000256" key="1">
    <source>
        <dbReference type="ARBA" id="ARBA00022490"/>
    </source>
</evidence>
<dbReference type="Gene3D" id="3.40.50.300">
    <property type="entry name" value="P-loop containing nucleotide triphosphate hydrolases"/>
    <property type="match status" value="1"/>
</dbReference>
<dbReference type="Proteomes" id="UP000244898">
    <property type="component" value="Unassembled WGS sequence"/>
</dbReference>
<dbReference type="PIRSF" id="PIRSF006755">
    <property type="entry name" value="DTB_synth"/>
    <property type="match status" value="1"/>
</dbReference>
<dbReference type="GO" id="GO:0000287">
    <property type="term" value="F:magnesium ion binding"/>
    <property type="evidence" value="ECO:0007669"/>
    <property type="project" value="UniProtKB-UniRule"/>
</dbReference>
<dbReference type="InterPro" id="IPR004472">
    <property type="entry name" value="DTB_synth_BioD"/>
</dbReference>
<dbReference type="HAMAP" id="MF_00336">
    <property type="entry name" value="BioD"/>
    <property type="match status" value="1"/>
</dbReference>
<dbReference type="SUPFAM" id="SSF52540">
    <property type="entry name" value="P-loop containing nucleoside triphosphate hydrolases"/>
    <property type="match status" value="1"/>
</dbReference>
<accession>A0A2R8CDY2</accession>
<dbReference type="UniPathway" id="UPA00078">
    <property type="reaction ID" value="UER00161"/>
</dbReference>
<evidence type="ECO:0000256" key="4">
    <source>
        <dbReference type="ARBA" id="ARBA00022741"/>
    </source>
</evidence>
<reference evidence="11" key="1">
    <citation type="submission" date="2018-03" db="EMBL/GenBank/DDBJ databases">
        <authorList>
            <person name="Rodrigo-Torres L."/>
            <person name="Arahal R. D."/>
            <person name="Lucena T."/>
        </authorList>
    </citation>
    <scope>NUCLEOTIDE SEQUENCE [LARGE SCALE GENOMIC DNA]</scope>
    <source>
        <strain evidence="11">CECT 7615</strain>
    </source>
</reference>
<keyword evidence="3 9" id="KW-0479">Metal-binding</keyword>
<comment type="catalytic activity">
    <reaction evidence="9">
        <text>(7R,8S)-7,8-diammoniononanoate + CO2 + ATP = (4R,5S)-dethiobiotin + ADP + phosphate + 3 H(+)</text>
        <dbReference type="Rhea" id="RHEA:15805"/>
        <dbReference type="ChEBI" id="CHEBI:15378"/>
        <dbReference type="ChEBI" id="CHEBI:16526"/>
        <dbReference type="ChEBI" id="CHEBI:30616"/>
        <dbReference type="ChEBI" id="CHEBI:43474"/>
        <dbReference type="ChEBI" id="CHEBI:149469"/>
        <dbReference type="ChEBI" id="CHEBI:149473"/>
        <dbReference type="ChEBI" id="CHEBI:456216"/>
        <dbReference type="EC" id="6.3.3.3"/>
    </reaction>
</comment>
<evidence type="ECO:0000256" key="7">
    <source>
        <dbReference type="ARBA" id="ARBA00022842"/>
    </source>
</evidence>
<dbReference type="OrthoDB" id="9802097at2"/>
<comment type="catalytic activity">
    <reaction evidence="8">
        <text>(7R,8S)-8-amino-7-(carboxyamino)nonanoate + ATP = (4R,5S)-dethiobiotin + ADP + phosphate + H(+)</text>
        <dbReference type="Rhea" id="RHEA:63684"/>
        <dbReference type="ChEBI" id="CHEBI:15378"/>
        <dbReference type="ChEBI" id="CHEBI:30616"/>
        <dbReference type="ChEBI" id="CHEBI:43474"/>
        <dbReference type="ChEBI" id="CHEBI:149470"/>
        <dbReference type="ChEBI" id="CHEBI:149473"/>
        <dbReference type="ChEBI" id="CHEBI:456216"/>
    </reaction>
</comment>
<comment type="subcellular location">
    <subcellularLocation>
        <location evidence="9">Cytoplasm</location>
    </subcellularLocation>
</comment>
<keyword evidence="7 9" id="KW-0460">Magnesium</keyword>
<keyword evidence="6 9" id="KW-0067">ATP-binding</keyword>
<organism evidence="10 11">
    <name type="scientific">Falsiruegeria mediterranea M17</name>
    <dbReference type="NCBI Taxonomy" id="1200281"/>
    <lineage>
        <taxon>Bacteria</taxon>
        <taxon>Pseudomonadati</taxon>
        <taxon>Pseudomonadota</taxon>
        <taxon>Alphaproteobacteria</taxon>
        <taxon>Rhodobacterales</taxon>
        <taxon>Roseobacteraceae</taxon>
        <taxon>Falsiruegeria</taxon>
    </lineage>
</organism>
<evidence type="ECO:0000313" key="10">
    <source>
        <dbReference type="EMBL" id="SPJ30644.1"/>
    </source>
</evidence>
<dbReference type="CDD" id="cd03109">
    <property type="entry name" value="DTBS"/>
    <property type="match status" value="1"/>
</dbReference>
<gene>
    <name evidence="10" type="primary">bioD1</name>
    <name evidence="9" type="synonym">bioD</name>
    <name evidence="10" type="ORF">TRM7615_04178</name>
</gene>